<sequence length="408" mass="46233">MKNLLIMAFFLGLTLQLSAGTGGNNAVIVEKTTASPMEKTSVNWQKMADGMSKALIKHFWGANFKGYENRYYFNYGSDLSNMTTNHYWPQAHAMDVMVDAYMRTGSKQYLNIYPLWWEGAPKFNFSGRAEDPWWNVFVDDMEWIALAQIRMFESTKDTKYLKKAKQMYDDWIWSTWGPEDEAPWFGGITWKTDVAKSKNACSNGPAALIAARLYNFYDAIGKTRGKSKQAYLNEAIKIYTWEKNNLFDRQTGAVYDSMNGEGKITKWTFSYNAGTFLGAAHELYKITGDKQYLADAVKVANFVIDHLSTNEGVLPDAVGGDGGLFHGIFFRYFVKLINEPALDGTNYNKFRNYITHCATVMAEQGVNGKTMLYSGRWRKAPADDEGVGLTSHLTGCMLMEAMCVLKQR</sequence>
<evidence type="ECO:0000256" key="1">
    <source>
        <dbReference type="SAM" id="SignalP"/>
    </source>
</evidence>
<evidence type="ECO:0000313" key="3">
    <source>
        <dbReference type="EMBL" id="MCS2794719.1"/>
    </source>
</evidence>
<protein>
    <submittedName>
        <fullName evidence="2">Alpha-1,6-mannanase</fullName>
    </submittedName>
    <submittedName>
        <fullName evidence="3">Glycoside hydrolase family 76 protein</fullName>
    </submittedName>
</protein>
<dbReference type="PIRSF" id="PIRSF021505">
    <property type="entry name" value="O_gly_hdrol"/>
    <property type="match status" value="1"/>
</dbReference>
<accession>A0A3E5G245</accession>
<dbReference type="GO" id="GO:0016787">
    <property type="term" value="F:hydrolase activity"/>
    <property type="evidence" value="ECO:0007669"/>
    <property type="project" value="UniProtKB-KW"/>
</dbReference>
<dbReference type="SUPFAM" id="SSF48208">
    <property type="entry name" value="Six-hairpin glycosidases"/>
    <property type="match status" value="1"/>
</dbReference>
<proteinExistence type="predicted"/>
<dbReference type="Proteomes" id="UP001060104">
    <property type="component" value="Chromosome"/>
</dbReference>
<name>A0A3E5G245_9BACE</name>
<dbReference type="GeneID" id="69591822"/>
<organism evidence="2 5">
    <name type="scientific">Bacteroides faecis</name>
    <dbReference type="NCBI Taxonomy" id="674529"/>
    <lineage>
        <taxon>Bacteria</taxon>
        <taxon>Pseudomonadati</taxon>
        <taxon>Bacteroidota</taxon>
        <taxon>Bacteroidia</taxon>
        <taxon>Bacteroidales</taxon>
        <taxon>Bacteroidaceae</taxon>
        <taxon>Bacteroides</taxon>
    </lineage>
</organism>
<evidence type="ECO:0000313" key="6">
    <source>
        <dbReference type="Proteomes" id="UP001060104"/>
    </source>
</evidence>
<dbReference type="PANTHER" id="PTHR47791">
    <property type="entry name" value="MEIOTICALLY UP-REGULATED GENE 191 PROTEIN"/>
    <property type="match status" value="1"/>
</dbReference>
<reference evidence="3" key="2">
    <citation type="submission" date="2022-08" db="EMBL/GenBank/DDBJ databases">
        <title>Genome Sequencing of Bacteroides fragilis Group Isolates with Nanopore Technology.</title>
        <authorList>
            <person name="Tisza M.J."/>
            <person name="Smith D."/>
            <person name="Dekker J.P."/>
        </authorList>
    </citation>
    <scope>NUCLEOTIDE SEQUENCE</scope>
    <source>
        <strain evidence="3">BFG-351</strain>
        <strain evidence="4">BFG-527</strain>
    </source>
</reference>
<dbReference type="PANTHER" id="PTHR47791:SF3">
    <property type="entry name" value="MEIOTICALLY UP-REGULATED GENE 191 PROTEIN"/>
    <property type="match status" value="1"/>
</dbReference>
<dbReference type="AlphaFoldDB" id="A0A3E5G245"/>
<accession>A0A174VFZ1</accession>
<dbReference type="Proteomes" id="UP000095606">
    <property type="component" value="Unassembled WGS sequence"/>
</dbReference>
<keyword evidence="6" id="KW-1185">Reference proteome</keyword>
<dbReference type="InterPro" id="IPR014512">
    <property type="entry name" value="O_gly_hydro"/>
</dbReference>
<keyword evidence="1" id="KW-0732">Signal</keyword>
<dbReference type="InterPro" id="IPR008928">
    <property type="entry name" value="6-hairpin_glycosidase_sf"/>
</dbReference>
<dbReference type="Pfam" id="PF03663">
    <property type="entry name" value="Glyco_hydro_76"/>
    <property type="match status" value="1"/>
</dbReference>
<dbReference type="EMBL" id="CP103141">
    <property type="protein sequence ID" value="UVQ74453.1"/>
    <property type="molecule type" value="Genomic_DNA"/>
</dbReference>
<dbReference type="InterPro" id="IPR005198">
    <property type="entry name" value="Glyco_hydro_76"/>
</dbReference>
<dbReference type="InterPro" id="IPR053169">
    <property type="entry name" value="MUG_Protein"/>
</dbReference>
<feature type="signal peptide" evidence="1">
    <location>
        <begin position="1"/>
        <end position="19"/>
    </location>
</feature>
<evidence type="ECO:0000313" key="4">
    <source>
        <dbReference type="EMBL" id="UVQ74453.1"/>
    </source>
</evidence>
<dbReference type="EMBL" id="JANUTS010000001">
    <property type="protein sequence ID" value="MCS2794719.1"/>
    <property type="molecule type" value="Genomic_DNA"/>
</dbReference>
<keyword evidence="3" id="KW-0378">Hydrolase</keyword>
<evidence type="ECO:0000313" key="5">
    <source>
        <dbReference type="Proteomes" id="UP000095606"/>
    </source>
</evidence>
<gene>
    <name evidence="2" type="ORF">ERS852461_04941</name>
    <name evidence="3" type="ORF">NXW97_22465</name>
    <name evidence="4" type="ORF">NXY30_26525</name>
</gene>
<dbReference type="Gene3D" id="1.50.10.20">
    <property type="match status" value="1"/>
</dbReference>
<dbReference type="Proteomes" id="UP001204548">
    <property type="component" value="Unassembled WGS sequence"/>
</dbReference>
<dbReference type="RefSeq" id="WP_022301851.1">
    <property type="nucleotide sequence ID" value="NZ_CABMFH010000044.1"/>
</dbReference>
<reference evidence="2 5" key="1">
    <citation type="submission" date="2015-09" db="EMBL/GenBank/DDBJ databases">
        <authorList>
            <consortium name="Pathogen Informatics"/>
        </authorList>
    </citation>
    <scope>NUCLEOTIDE SEQUENCE [LARGE SCALE GENOMIC DNA]</scope>
    <source>
        <strain evidence="2 5">2789STDY5834846</strain>
    </source>
</reference>
<dbReference type="GO" id="GO:0005975">
    <property type="term" value="P:carbohydrate metabolic process"/>
    <property type="evidence" value="ECO:0007669"/>
    <property type="project" value="InterPro"/>
</dbReference>
<evidence type="ECO:0000313" key="2">
    <source>
        <dbReference type="EMBL" id="CUQ30935.1"/>
    </source>
</evidence>
<dbReference type="EMBL" id="CZAE01000040">
    <property type="protein sequence ID" value="CUQ30935.1"/>
    <property type="molecule type" value="Genomic_DNA"/>
</dbReference>
<feature type="chain" id="PRO_5044593117" evidence="1">
    <location>
        <begin position="20"/>
        <end position="408"/>
    </location>
</feature>